<evidence type="ECO:0000256" key="6">
    <source>
        <dbReference type="ARBA" id="ARBA00023004"/>
    </source>
</evidence>
<evidence type="ECO:0000256" key="1">
    <source>
        <dbReference type="ARBA" id="ARBA00022448"/>
    </source>
</evidence>
<reference evidence="10" key="1">
    <citation type="journal article" date="2021" name="PeerJ">
        <title>Extensive microbial diversity within the chicken gut microbiome revealed by metagenomics and culture.</title>
        <authorList>
            <person name="Gilroy R."/>
            <person name="Ravi A."/>
            <person name="Getino M."/>
            <person name="Pursley I."/>
            <person name="Horton D.L."/>
            <person name="Alikhan N.F."/>
            <person name="Baker D."/>
            <person name="Gharbi K."/>
            <person name="Hall N."/>
            <person name="Watson M."/>
            <person name="Adriaenssens E.M."/>
            <person name="Foster-Nyarko E."/>
            <person name="Jarju S."/>
            <person name="Secka A."/>
            <person name="Antonio M."/>
            <person name="Oren A."/>
            <person name="Chaudhuri R.R."/>
            <person name="La Ragione R."/>
            <person name="Hildebrand F."/>
            <person name="Pallen M.J."/>
        </authorList>
    </citation>
    <scope>NUCLEOTIDE SEQUENCE</scope>
    <source>
        <strain evidence="10">CHK33-5263</strain>
    </source>
</reference>
<dbReference type="InterPro" id="IPR017900">
    <property type="entry name" value="4Fe4S_Fe_S_CS"/>
</dbReference>
<dbReference type="Pfam" id="PF13375">
    <property type="entry name" value="RnfC_N"/>
    <property type="match status" value="1"/>
</dbReference>
<feature type="binding site" evidence="8">
    <location>
        <position position="363"/>
    </location>
    <ligand>
        <name>[4Fe-4S] cluster</name>
        <dbReference type="ChEBI" id="CHEBI:49883"/>
        <label>1</label>
    </ligand>
</feature>
<dbReference type="PANTHER" id="PTHR43034:SF2">
    <property type="entry name" value="ION-TRANSLOCATING OXIDOREDUCTASE COMPLEX SUBUNIT C"/>
    <property type="match status" value="1"/>
</dbReference>
<dbReference type="PANTHER" id="PTHR43034">
    <property type="entry name" value="ION-TRANSLOCATING OXIDOREDUCTASE COMPLEX SUBUNIT C"/>
    <property type="match status" value="1"/>
</dbReference>
<gene>
    <name evidence="10" type="primary">rsxC</name>
    <name evidence="8" type="synonym">rnfC</name>
    <name evidence="10" type="ORF">H9812_02525</name>
</gene>
<evidence type="ECO:0000256" key="7">
    <source>
        <dbReference type="ARBA" id="ARBA00023014"/>
    </source>
</evidence>
<dbReference type="GO" id="GO:0046872">
    <property type="term" value="F:metal ion binding"/>
    <property type="evidence" value="ECO:0007669"/>
    <property type="project" value="UniProtKB-KW"/>
</dbReference>
<dbReference type="InterPro" id="IPR017896">
    <property type="entry name" value="4Fe4S_Fe-S-bd"/>
</dbReference>
<comment type="similarity">
    <text evidence="8">Belongs to the 4Fe4S bacterial-type ferredoxin family. RnfC subfamily.</text>
</comment>
<dbReference type="Pfam" id="PF10531">
    <property type="entry name" value="SLBB"/>
    <property type="match status" value="1"/>
</dbReference>
<keyword evidence="3 8" id="KW-0479">Metal-binding</keyword>
<dbReference type="InterPro" id="IPR011538">
    <property type="entry name" value="Nuo51_FMN-bd"/>
</dbReference>
<comment type="subcellular location">
    <subcellularLocation>
        <location evidence="8">Cell membrane</location>
        <topology evidence="8">Peripheral membrane protein</topology>
    </subcellularLocation>
</comment>
<dbReference type="HAMAP" id="MF_00461">
    <property type="entry name" value="RsxC_RnfC"/>
    <property type="match status" value="1"/>
</dbReference>
<evidence type="ECO:0000256" key="8">
    <source>
        <dbReference type="HAMAP-Rule" id="MF_00461"/>
    </source>
</evidence>
<dbReference type="EMBL" id="DXBS01000052">
    <property type="protein sequence ID" value="HIZ24336.1"/>
    <property type="molecule type" value="Genomic_DNA"/>
</dbReference>
<feature type="binding site" evidence="8">
    <location>
        <position position="407"/>
    </location>
    <ligand>
        <name>[4Fe-4S] cluster</name>
        <dbReference type="ChEBI" id="CHEBI:49883"/>
        <label>1</label>
    </ligand>
</feature>
<sequence length="428" mass="44773">MKRKAAPFFRGVRLAGHKSRTAHLPIEPLAVTGEVHIPLSRHIGAPAQAIVAAGETVKKGQCIGRASGAVSANVHASVAGTVTRVGEMPDGRGGTIPCVVIAPDKAQETAYLPPLTGLAPEAIRDRLEECGIVGMGGAGFPTHVKLRPSVPVDTLIVNGAECEPYLTCDDALMRAKTDEIVRGAKYLAAALGASQVLIAIEKNKPEAIAAFEQTKLPVVPLKKQYPMGAEKQLIYCCTRRKVPLGKLPADVGVIVQNVATAFAVCEAVELGKPLIERVVTVTGEGAKNPKNLLCPIGTPLSVLAQACGAAEDTVKLVEGGPMTGTALTGTEALVTKTTGGFLFLAGSETAVYDPTPCINCGRCADVCPMKLLPMQTEFYTDAKEYDNAAKYGGVLACIECGACSYICPAHRPLAQAIKTAKSELRRKA</sequence>
<dbReference type="InterPro" id="IPR010208">
    <property type="entry name" value="Ion_transpt_RnfC/RsxC"/>
</dbReference>
<dbReference type="SUPFAM" id="SSF142019">
    <property type="entry name" value="Nqo1 FMN-binding domain-like"/>
    <property type="match status" value="1"/>
</dbReference>
<evidence type="ECO:0000313" key="10">
    <source>
        <dbReference type="EMBL" id="HIZ24336.1"/>
    </source>
</evidence>
<protein>
    <recommendedName>
        <fullName evidence="8">Ion-translocating oxidoreductase complex subunit C</fullName>
        <ecNumber evidence="8">7.-.-.-</ecNumber>
    </recommendedName>
    <alternativeName>
        <fullName evidence="8">Rnf electron transport complex subunit C</fullName>
    </alternativeName>
</protein>
<keyword evidence="4 8" id="KW-0677">Repeat</keyword>
<evidence type="ECO:0000259" key="9">
    <source>
        <dbReference type="PROSITE" id="PS51379"/>
    </source>
</evidence>
<dbReference type="Pfam" id="PF01512">
    <property type="entry name" value="Complex1_51K"/>
    <property type="match status" value="1"/>
</dbReference>
<dbReference type="PROSITE" id="PS51379">
    <property type="entry name" value="4FE4S_FER_2"/>
    <property type="match status" value="1"/>
</dbReference>
<dbReference type="PROSITE" id="PS00198">
    <property type="entry name" value="4FE4S_FER_1"/>
    <property type="match status" value="1"/>
</dbReference>
<keyword evidence="7 8" id="KW-0411">Iron-sulfur</keyword>
<feature type="binding site" evidence="8">
    <location>
        <position position="400"/>
    </location>
    <ligand>
        <name>[4Fe-4S] cluster</name>
        <dbReference type="ChEBI" id="CHEBI:49883"/>
        <label>2</label>
    </ligand>
</feature>
<evidence type="ECO:0000256" key="3">
    <source>
        <dbReference type="ARBA" id="ARBA00022723"/>
    </source>
</evidence>
<dbReference type="Pfam" id="PF13237">
    <property type="entry name" value="Fer4_10"/>
    <property type="match status" value="1"/>
</dbReference>
<feature type="binding site" evidence="8">
    <location>
        <position position="367"/>
    </location>
    <ligand>
        <name>[4Fe-4S] cluster</name>
        <dbReference type="ChEBI" id="CHEBI:49883"/>
        <label>2</label>
    </ligand>
</feature>
<dbReference type="NCBIfam" id="TIGR01945">
    <property type="entry name" value="rnfC"/>
    <property type="match status" value="1"/>
</dbReference>
<keyword evidence="2 8" id="KW-0004">4Fe-4S</keyword>
<keyword evidence="1 8" id="KW-0813">Transport</keyword>
<dbReference type="InterPro" id="IPR026902">
    <property type="entry name" value="RnfC_N"/>
</dbReference>
<comment type="caution">
    <text evidence="10">The sequence shown here is derived from an EMBL/GenBank/DDBJ whole genome shotgun (WGS) entry which is preliminary data.</text>
</comment>
<organism evidence="10 11">
    <name type="scientific">Candidatus Gallimonas intestinigallinarum</name>
    <dbReference type="NCBI Taxonomy" id="2838604"/>
    <lineage>
        <taxon>Bacteria</taxon>
        <taxon>Bacillati</taxon>
        <taxon>Bacillota</taxon>
        <taxon>Clostridia</taxon>
        <taxon>Candidatus Gallimonas</taxon>
    </lineage>
</organism>
<evidence type="ECO:0000256" key="2">
    <source>
        <dbReference type="ARBA" id="ARBA00022485"/>
    </source>
</evidence>
<feature type="binding site" evidence="8">
    <location>
        <position position="360"/>
    </location>
    <ligand>
        <name>[4Fe-4S] cluster</name>
        <dbReference type="ChEBI" id="CHEBI:49883"/>
        <label>1</label>
    </ligand>
</feature>
<evidence type="ECO:0000313" key="11">
    <source>
        <dbReference type="Proteomes" id="UP000824044"/>
    </source>
</evidence>
<dbReference type="Gene3D" id="3.40.50.11540">
    <property type="entry name" value="NADH-ubiquinone oxidoreductase 51kDa subunit"/>
    <property type="match status" value="1"/>
</dbReference>
<feature type="binding site" evidence="8">
    <location>
        <position position="403"/>
    </location>
    <ligand>
        <name>[4Fe-4S] cluster</name>
        <dbReference type="ChEBI" id="CHEBI:49883"/>
        <label>2</label>
    </ligand>
</feature>
<feature type="binding site" evidence="8">
    <location>
        <position position="397"/>
    </location>
    <ligand>
        <name>[4Fe-4S] cluster</name>
        <dbReference type="ChEBI" id="CHEBI:49883"/>
        <label>2</label>
    </ligand>
</feature>
<dbReference type="GO" id="GO:0005886">
    <property type="term" value="C:plasma membrane"/>
    <property type="evidence" value="ECO:0007669"/>
    <property type="project" value="UniProtKB-SubCell"/>
</dbReference>
<reference evidence="10" key="2">
    <citation type="submission" date="2021-04" db="EMBL/GenBank/DDBJ databases">
        <authorList>
            <person name="Gilroy R."/>
        </authorList>
    </citation>
    <scope>NUCLEOTIDE SEQUENCE</scope>
    <source>
        <strain evidence="10">CHK33-5263</strain>
    </source>
</reference>
<dbReference type="AlphaFoldDB" id="A0A9D2DVW3"/>
<dbReference type="GO" id="GO:0009055">
    <property type="term" value="F:electron transfer activity"/>
    <property type="evidence" value="ECO:0007669"/>
    <property type="project" value="InterPro"/>
</dbReference>
<dbReference type="NCBIfam" id="NF003454">
    <property type="entry name" value="PRK05035.1"/>
    <property type="match status" value="1"/>
</dbReference>
<dbReference type="SUPFAM" id="SSF46548">
    <property type="entry name" value="alpha-helical ferredoxin"/>
    <property type="match status" value="1"/>
</dbReference>
<dbReference type="Proteomes" id="UP000824044">
    <property type="component" value="Unassembled WGS sequence"/>
</dbReference>
<name>A0A9D2DVW3_9FIRM</name>
<comment type="cofactor">
    <cofactor evidence="8">
        <name>[4Fe-4S] cluster</name>
        <dbReference type="ChEBI" id="CHEBI:49883"/>
    </cofactor>
    <text evidence="8">Binds 2 [4Fe-4S] clusters per subunit.</text>
</comment>
<dbReference type="GO" id="GO:0051539">
    <property type="term" value="F:4 iron, 4 sulfur cluster binding"/>
    <property type="evidence" value="ECO:0007669"/>
    <property type="project" value="UniProtKB-KW"/>
</dbReference>
<proteinExistence type="inferred from homology"/>
<dbReference type="InterPro" id="IPR019554">
    <property type="entry name" value="Soluble_ligand-bd"/>
</dbReference>
<keyword evidence="8" id="KW-0472">Membrane</keyword>
<comment type="subunit">
    <text evidence="8">The complex is composed of six subunits: RnfA, RnfB, RnfC, RnfD, RnfE and RnfG.</text>
</comment>
<feature type="binding site" evidence="8">
    <location>
        <position position="357"/>
    </location>
    <ligand>
        <name>[4Fe-4S] cluster</name>
        <dbReference type="ChEBI" id="CHEBI:49883"/>
        <label>1</label>
    </ligand>
</feature>
<evidence type="ECO:0000256" key="4">
    <source>
        <dbReference type="ARBA" id="ARBA00022737"/>
    </source>
</evidence>
<keyword evidence="6 8" id="KW-0408">Iron</keyword>
<feature type="domain" description="4Fe-4S ferredoxin-type" evidence="9">
    <location>
        <begin position="348"/>
        <end position="377"/>
    </location>
</feature>
<dbReference type="EC" id="7.-.-.-" evidence="8"/>
<accession>A0A9D2DVW3</accession>
<dbReference type="GO" id="GO:0022900">
    <property type="term" value="P:electron transport chain"/>
    <property type="evidence" value="ECO:0007669"/>
    <property type="project" value="UniProtKB-UniRule"/>
</dbReference>
<comment type="function">
    <text evidence="8">Part of a membrane-bound complex that couples electron transfer with translocation of ions across the membrane.</text>
</comment>
<evidence type="ECO:0000256" key="5">
    <source>
        <dbReference type="ARBA" id="ARBA00022982"/>
    </source>
</evidence>
<keyword evidence="8" id="KW-1003">Cell membrane</keyword>
<dbReference type="Gene3D" id="3.30.70.20">
    <property type="match status" value="1"/>
</dbReference>
<dbReference type="InterPro" id="IPR037225">
    <property type="entry name" value="Nuo51_FMN-bd_sf"/>
</dbReference>
<keyword evidence="5 8" id="KW-0249">Electron transport</keyword>
<keyword evidence="8" id="KW-1278">Translocase</keyword>